<dbReference type="EMBL" id="JAGYWB010000005">
    <property type="protein sequence ID" value="KAI0523580.1"/>
    <property type="molecule type" value="Genomic_DNA"/>
</dbReference>
<sequence length="75" mass="8347">MQAKNLANLKAFYNEGKGKGSVINLPVTKVHPEGMPQELSFYSVSLHDGLEKGKSFNLLLAMFNILAAQKKKRKK</sequence>
<protein>
    <submittedName>
        <fullName evidence="1">Uncharacterized protein</fullName>
    </submittedName>
</protein>
<organism evidence="1 2">
    <name type="scientific">Dendrobium nobile</name>
    <name type="common">Orchid</name>
    <dbReference type="NCBI Taxonomy" id="94219"/>
    <lineage>
        <taxon>Eukaryota</taxon>
        <taxon>Viridiplantae</taxon>
        <taxon>Streptophyta</taxon>
        <taxon>Embryophyta</taxon>
        <taxon>Tracheophyta</taxon>
        <taxon>Spermatophyta</taxon>
        <taxon>Magnoliopsida</taxon>
        <taxon>Liliopsida</taxon>
        <taxon>Asparagales</taxon>
        <taxon>Orchidaceae</taxon>
        <taxon>Epidendroideae</taxon>
        <taxon>Malaxideae</taxon>
        <taxon>Dendrobiinae</taxon>
        <taxon>Dendrobium</taxon>
    </lineage>
</organism>
<comment type="caution">
    <text evidence="1">The sequence shown here is derived from an EMBL/GenBank/DDBJ whole genome shotgun (WGS) entry which is preliminary data.</text>
</comment>
<name>A0A8T3BX53_DENNO</name>
<keyword evidence="2" id="KW-1185">Reference proteome</keyword>
<dbReference type="AlphaFoldDB" id="A0A8T3BX53"/>
<gene>
    <name evidence="1" type="ORF">KFK09_005976</name>
</gene>
<reference evidence="1" key="1">
    <citation type="journal article" date="2022" name="Front. Genet.">
        <title>Chromosome-Scale Assembly of the Dendrobium nobile Genome Provides Insights Into the Molecular Mechanism of the Biosynthesis of the Medicinal Active Ingredient of Dendrobium.</title>
        <authorList>
            <person name="Xu Q."/>
            <person name="Niu S.-C."/>
            <person name="Li K.-L."/>
            <person name="Zheng P.-J."/>
            <person name="Zhang X.-J."/>
            <person name="Jia Y."/>
            <person name="Liu Y."/>
            <person name="Niu Y.-X."/>
            <person name="Yu L.-H."/>
            <person name="Chen D.-F."/>
            <person name="Zhang G.-Q."/>
        </authorList>
    </citation>
    <scope>NUCLEOTIDE SEQUENCE</scope>
    <source>
        <tissue evidence="1">Leaf</tissue>
    </source>
</reference>
<proteinExistence type="predicted"/>
<evidence type="ECO:0000313" key="1">
    <source>
        <dbReference type="EMBL" id="KAI0523580.1"/>
    </source>
</evidence>
<accession>A0A8T3BX53</accession>
<dbReference type="Proteomes" id="UP000829196">
    <property type="component" value="Unassembled WGS sequence"/>
</dbReference>
<dbReference type="OrthoDB" id="310030at2759"/>
<evidence type="ECO:0000313" key="2">
    <source>
        <dbReference type="Proteomes" id="UP000829196"/>
    </source>
</evidence>